<reference evidence="2 3" key="1">
    <citation type="submission" date="2018-09" db="EMBL/GenBank/DDBJ databases">
        <title>Mesorhizobium carmichaelinearum sp. nov. isolated from Carmichaelinea spp. root nodules in New Zealand.</title>
        <authorList>
            <person name="De Meyer S.E."/>
        </authorList>
    </citation>
    <scope>NUCLEOTIDE SEQUENCE [LARGE SCALE GENOMIC DNA]</scope>
    <source>
        <strain evidence="2 3">ICMP19557</strain>
    </source>
</reference>
<dbReference type="CDD" id="cd02440">
    <property type="entry name" value="AdoMet_MTases"/>
    <property type="match status" value="1"/>
</dbReference>
<dbReference type="InterPro" id="IPR025714">
    <property type="entry name" value="Methyltranfer_dom"/>
</dbReference>
<dbReference type="Pfam" id="PF13847">
    <property type="entry name" value="Methyltransf_31"/>
    <property type="match status" value="1"/>
</dbReference>
<sequence>MNTSFVERRPNGRPETHDIRQYTRGYSEGEFKRLQLQGDFVRDLTEDVLRRAGLKQGMHVLDLGCGVGDVSLLAGQLVGPSGSVLGIDRSQDAVEAAERRAVEAGQCYWVRFTSADLASFVPERKFDAIIGRLVLMYLPEPAETLRRLAGFLRPAGIVAFQEMSMPYARSLPPTPLFTQALSWIIRAFARTGFETDMGGKLFSTYLAAGLPIPQMISGARVEGGAESPGYEYMAQTVRSLIPALERMGITTAADIGIDDLADRRRDEAVAHEACIMFPPMTGAWTRLPQ</sequence>
<dbReference type="GO" id="GO:0008168">
    <property type="term" value="F:methyltransferase activity"/>
    <property type="evidence" value="ECO:0007669"/>
    <property type="project" value="UniProtKB-KW"/>
</dbReference>
<dbReference type="Gene3D" id="3.40.50.150">
    <property type="entry name" value="Vaccinia Virus protein VP39"/>
    <property type="match status" value="1"/>
</dbReference>
<dbReference type="InterPro" id="IPR029063">
    <property type="entry name" value="SAM-dependent_MTases_sf"/>
</dbReference>
<protein>
    <submittedName>
        <fullName evidence="2">Class I SAM-dependent methyltransferase</fullName>
    </submittedName>
</protein>
<keyword evidence="3" id="KW-1185">Reference proteome</keyword>
<dbReference type="OrthoDB" id="9770485at2"/>
<organism evidence="2 3">
    <name type="scientific">Mesorhizobium waimense</name>
    <dbReference type="NCBI Taxonomy" id="1300307"/>
    <lineage>
        <taxon>Bacteria</taxon>
        <taxon>Pseudomonadati</taxon>
        <taxon>Pseudomonadota</taxon>
        <taxon>Alphaproteobacteria</taxon>
        <taxon>Hyphomicrobiales</taxon>
        <taxon>Phyllobacteriaceae</taxon>
        <taxon>Mesorhizobium</taxon>
    </lineage>
</organism>
<gene>
    <name evidence="2" type="ORF">D3227_15055</name>
</gene>
<dbReference type="EMBL" id="QZWZ01000010">
    <property type="protein sequence ID" value="RJT39010.1"/>
    <property type="molecule type" value="Genomic_DNA"/>
</dbReference>
<accession>A0A3A5L5G2</accession>
<keyword evidence="2" id="KW-0808">Transferase</keyword>
<dbReference type="Proteomes" id="UP000272706">
    <property type="component" value="Unassembled WGS sequence"/>
</dbReference>
<evidence type="ECO:0000313" key="3">
    <source>
        <dbReference type="Proteomes" id="UP000272706"/>
    </source>
</evidence>
<proteinExistence type="predicted"/>
<evidence type="ECO:0000259" key="1">
    <source>
        <dbReference type="Pfam" id="PF13847"/>
    </source>
</evidence>
<name>A0A3A5L5G2_9HYPH</name>
<dbReference type="GO" id="GO:0032259">
    <property type="term" value="P:methylation"/>
    <property type="evidence" value="ECO:0007669"/>
    <property type="project" value="UniProtKB-KW"/>
</dbReference>
<dbReference type="PANTHER" id="PTHR43861">
    <property type="entry name" value="TRANS-ACONITATE 2-METHYLTRANSFERASE-RELATED"/>
    <property type="match status" value="1"/>
</dbReference>
<dbReference type="RefSeq" id="WP_120014887.1">
    <property type="nucleotide sequence ID" value="NZ_QZWZ01000010.1"/>
</dbReference>
<comment type="caution">
    <text evidence="2">The sequence shown here is derived from an EMBL/GenBank/DDBJ whole genome shotgun (WGS) entry which is preliminary data.</text>
</comment>
<dbReference type="SUPFAM" id="SSF53335">
    <property type="entry name" value="S-adenosyl-L-methionine-dependent methyltransferases"/>
    <property type="match status" value="1"/>
</dbReference>
<evidence type="ECO:0000313" key="2">
    <source>
        <dbReference type="EMBL" id="RJT39010.1"/>
    </source>
</evidence>
<feature type="domain" description="Methyltransferase" evidence="1">
    <location>
        <begin position="55"/>
        <end position="164"/>
    </location>
</feature>
<dbReference type="AlphaFoldDB" id="A0A3A5L5G2"/>
<keyword evidence="2" id="KW-0489">Methyltransferase</keyword>